<keyword evidence="11 18" id="KW-0413">Isomerase</keyword>
<dbReference type="CDD" id="cd01171">
    <property type="entry name" value="YXKO-related"/>
    <property type="match status" value="1"/>
</dbReference>
<evidence type="ECO:0000256" key="17">
    <source>
        <dbReference type="HAMAP-Rule" id="MF_01965"/>
    </source>
</evidence>
<dbReference type="RefSeq" id="WP_076598293.1">
    <property type="nucleotide sequence ID" value="NZ_CP046976.1"/>
</dbReference>
<dbReference type="Proteomes" id="UP000186292">
    <property type="component" value="Unassembled WGS sequence"/>
</dbReference>
<evidence type="ECO:0000256" key="14">
    <source>
        <dbReference type="ARBA" id="ARBA00025153"/>
    </source>
</evidence>
<dbReference type="SUPFAM" id="SSF53613">
    <property type="entry name" value="Ribokinase-like"/>
    <property type="match status" value="1"/>
</dbReference>
<dbReference type="GO" id="GO:0016301">
    <property type="term" value="F:kinase activity"/>
    <property type="evidence" value="ECO:0007669"/>
    <property type="project" value="UniProtKB-KW"/>
</dbReference>
<feature type="binding site" evidence="17">
    <location>
        <position position="329"/>
    </location>
    <ligand>
        <name>(6S)-NADPHX</name>
        <dbReference type="ChEBI" id="CHEBI:64076"/>
    </ligand>
</feature>
<evidence type="ECO:0000256" key="12">
    <source>
        <dbReference type="ARBA" id="ARBA00023239"/>
    </source>
</evidence>
<evidence type="ECO:0000256" key="15">
    <source>
        <dbReference type="ARBA" id="ARBA00048238"/>
    </source>
</evidence>
<dbReference type="Pfam" id="PF01256">
    <property type="entry name" value="Carb_kinase"/>
    <property type="match status" value="1"/>
</dbReference>
<keyword evidence="21" id="KW-0808">Transferase</keyword>
<dbReference type="InterPro" id="IPR029056">
    <property type="entry name" value="Ribokinase-like"/>
</dbReference>
<comment type="function">
    <text evidence="14 18">Bifunctional enzyme that catalyzes the epimerization of the S- and R-forms of NAD(P)HX and the dehydration of the S-form of NAD(P)HX at the expense of ADP, which is converted to AMP. This allows the repair of both epimers of NAD(P)HX, a damaged form of NAD(P)H that is a result of enzymatic or heat-dependent hydration.</text>
</comment>
<keyword evidence="22" id="KW-1185">Reference proteome</keyword>
<dbReference type="GO" id="GO:0110051">
    <property type="term" value="P:metabolite repair"/>
    <property type="evidence" value="ECO:0007669"/>
    <property type="project" value="TreeGrafter"/>
</dbReference>
<keyword evidence="13" id="KW-0511">Multifunctional enzyme</keyword>
<comment type="subunit">
    <text evidence="17">Homotetramer.</text>
</comment>
<dbReference type="AlphaFoldDB" id="A0A1N7IQY1"/>
<evidence type="ECO:0000256" key="7">
    <source>
        <dbReference type="ARBA" id="ARBA00022840"/>
    </source>
</evidence>
<dbReference type="InterPro" id="IPR000631">
    <property type="entry name" value="CARKD"/>
</dbReference>
<keyword evidence="6 17" id="KW-0547">Nucleotide-binding</keyword>
<proteinExistence type="inferred from homology"/>
<gene>
    <name evidence="17" type="primary">nnrD</name>
    <name evidence="21" type="ORF">SAMN05444817_101337</name>
</gene>
<evidence type="ECO:0000256" key="18">
    <source>
        <dbReference type="PIRNR" id="PIRNR017184"/>
    </source>
</evidence>
<name>A0A1N7IQY1_9CORY</name>
<comment type="catalytic activity">
    <reaction evidence="15 17 18">
        <text>(6S)-NADHX + ADP = AMP + phosphate + NADH + H(+)</text>
        <dbReference type="Rhea" id="RHEA:32223"/>
        <dbReference type="ChEBI" id="CHEBI:15378"/>
        <dbReference type="ChEBI" id="CHEBI:43474"/>
        <dbReference type="ChEBI" id="CHEBI:57945"/>
        <dbReference type="ChEBI" id="CHEBI:64074"/>
        <dbReference type="ChEBI" id="CHEBI:456215"/>
        <dbReference type="ChEBI" id="CHEBI:456216"/>
        <dbReference type="EC" id="4.2.1.136"/>
    </reaction>
</comment>
<comment type="catalytic activity">
    <reaction evidence="1 18">
        <text>(6R)-NADHX = (6S)-NADHX</text>
        <dbReference type="Rhea" id="RHEA:32215"/>
        <dbReference type="ChEBI" id="CHEBI:64074"/>
        <dbReference type="ChEBI" id="CHEBI:64075"/>
        <dbReference type="EC" id="5.1.99.6"/>
    </reaction>
</comment>
<dbReference type="OrthoDB" id="9806925at2"/>
<reference evidence="22" key="1">
    <citation type="submission" date="2017-01" db="EMBL/GenBank/DDBJ databases">
        <authorList>
            <person name="Varghese N."/>
            <person name="Submissions S."/>
        </authorList>
    </citation>
    <scope>NUCLEOTIDE SEQUENCE [LARGE SCALE GENOMIC DNA]</scope>
    <source>
        <strain evidence="22">DSM 44531</strain>
    </source>
</reference>
<comment type="similarity">
    <text evidence="4 18">In the C-terminal section; belongs to the NnrD/CARKD family.</text>
</comment>
<evidence type="ECO:0000313" key="22">
    <source>
        <dbReference type="Proteomes" id="UP000186292"/>
    </source>
</evidence>
<comment type="function">
    <text evidence="17">Catalyzes the dehydration of the S-form of NAD(P)HX at the expense of ADP, which is converted to AMP. Together with NAD(P)HX epimerase, which catalyzes the epimerization of the S- and R-forms, the enzyme allows the repair of both epimers of NAD(P)HX, a damaged form of NAD(P)H that is a result of enzymatic or heat-dependent hydration.</text>
</comment>
<dbReference type="GO" id="GO:0046496">
    <property type="term" value="P:nicotinamide nucleotide metabolic process"/>
    <property type="evidence" value="ECO:0007669"/>
    <property type="project" value="UniProtKB-UniRule"/>
</dbReference>
<feature type="binding site" evidence="17">
    <location>
        <position position="449"/>
    </location>
    <ligand>
        <name>AMP</name>
        <dbReference type="ChEBI" id="CHEBI:456215"/>
    </ligand>
</feature>
<keyword evidence="8 17" id="KW-0521">NADP</keyword>
<evidence type="ECO:0000256" key="4">
    <source>
        <dbReference type="ARBA" id="ARBA00009524"/>
    </source>
</evidence>
<comment type="catalytic activity">
    <reaction evidence="16 17 18">
        <text>(6S)-NADPHX + ADP = AMP + phosphate + NADPH + H(+)</text>
        <dbReference type="Rhea" id="RHEA:32235"/>
        <dbReference type="ChEBI" id="CHEBI:15378"/>
        <dbReference type="ChEBI" id="CHEBI:43474"/>
        <dbReference type="ChEBI" id="CHEBI:57783"/>
        <dbReference type="ChEBI" id="CHEBI:64076"/>
        <dbReference type="ChEBI" id="CHEBI:456215"/>
        <dbReference type="ChEBI" id="CHEBI:456216"/>
        <dbReference type="EC" id="4.2.1.136"/>
    </reaction>
</comment>
<feature type="binding site" evidence="17">
    <location>
        <position position="450"/>
    </location>
    <ligand>
        <name>(6S)-NADPHX</name>
        <dbReference type="ChEBI" id="CHEBI:64076"/>
    </ligand>
</feature>
<evidence type="ECO:0000259" key="19">
    <source>
        <dbReference type="PROSITE" id="PS51383"/>
    </source>
</evidence>
<evidence type="ECO:0000256" key="8">
    <source>
        <dbReference type="ARBA" id="ARBA00022857"/>
    </source>
</evidence>
<dbReference type="GO" id="GO:0046872">
    <property type="term" value="F:metal ion binding"/>
    <property type="evidence" value="ECO:0007669"/>
    <property type="project" value="UniProtKB-UniRule"/>
</dbReference>
<comment type="similarity">
    <text evidence="3 18">In the N-terminal section; belongs to the NnrE/AIBP family.</text>
</comment>
<dbReference type="InterPro" id="IPR036652">
    <property type="entry name" value="YjeF_N_dom_sf"/>
</dbReference>
<accession>A0A1N7IQY1</accession>
<dbReference type="HAMAP" id="MF_01965">
    <property type="entry name" value="NADHX_dehydratase"/>
    <property type="match status" value="1"/>
</dbReference>
<sequence>MVYAYTAEQIRAAEKPLLDAQASTDELMKSAAHAVFEAAEAMLAWPDALADLRHNRRTLLLVGKGGNGGDALYAGAELALAGHAVDAWLAWGSAHAPALKAFRNAGGTVLTDLPEDMREYRFAIDGLTGLGGAGSLDEQTGRVIQGLADWYAHVLAVDVPSGIDADTGEKGEFHVTADATVTFGCWRLAHGLAPECGIQLLADPHLSDGSTISGNLSPLTAAAMLHRSVNDDHEWPESLARITATNVPSMEPRFHDDKYTGGVVGVRAGSGTYPGAAILCVAGAVHATPSMVRYAGPQALEVVRALPEVVVTRKLEDAGRVQAWVFGPGTGTDSIARSELAYLLGREEPLLIDADGLTLLSLDPELRELLRSRSAQTLLTPHDGEFSRLRDAEGIAESDRLAETRAVAESFNCMVLRKGRTTILCDPRHEAADSVIDAGNSWAATPGSGDVLSGITGAHLAQTAARWGNDAFLSDTQPVVVHAVASALAAQTEFGPAPARAFAIAEAVPAATAKLHRFSGLPAASTQR</sequence>
<evidence type="ECO:0000256" key="10">
    <source>
        <dbReference type="ARBA" id="ARBA00023027"/>
    </source>
</evidence>
<evidence type="ECO:0000256" key="13">
    <source>
        <dbReference type="ARBA" id="ARBA00023268"/>
    </source>
</evidence>
<dbReference type="PROSITE" id="PS51383">
    <property type="entry name" value="YJEF_C_3"/>
    <property type="match status" value="1"/>
</dbReference>
<keyword evidence="21" id="KW-0418">Kinase</keyword>
<dbReference type="GO" id="GO:0005524">
    <property type="term" value="F:ATP binding"/>
    <property type="evidence" value="ECO:0007669"/>
    <property type="project" value="UniProtKB-UniRule"/>
</dbReference>
<evidence type="ECO:0000256" key="11">
    <source>
        <dbReference type="ARBA" id="ARBA00023235"/>
    </source>
</evidence>
<dbReference type="GO" id="GO:0052856">
    <property type="term" value="F:NAD(P)HX epimerase activity"/>
    <property type="evidence" value="ECO:0007669"/>
    <property type="project" value="UniProtKB-EC"/>
</dbReference>
<dbReference type="PANTHER" id="PTHR12592:SF0">
    <property type="entry name" value="ATP-DEPENDENT (S)-NAD(P)H-HYDRATE DEHYDRATASE"/>
    <property type="match status" value="1"/>
</dbReference>
<evidence type="ECO:0000259" key="20">
    <source>
        <dbReference type="PROSITE" id="PS51385"/>
    </source>
</evidence>
<evidence type="ECO:0000256" key="3">
    <source>
        <dbReference type="ARBA" id="ARBA00006001"/>
    </source>
</evidence>
<dbReference type="EMBL" id="FTOF01000001">
    <property type="protein sequence ID" value="SIS39467.1"/>
    <property type="molecule type" value="Genomic_DNA"/>
</dbReference>
<keyword evidence="7 17" id="KW-0067">ATP-binding</keyword>
<keyword evidence="12 17" id="KW-0456">Lyase</keyword>
<organism evidence="21 22">
    <name type="scientific">Corynebacterium appendicis CIP 107643</name>
    <dbReference type="NCBI Taxonomy" id="1161099"/>
    <lineage>
        <taxon>Bacteria</taxon>
        <taxon>Bacillati</taxon>
        <taxon>Actinomycetota</taxon>
        <taxon>Actinomycetes</taxon>
        <taxon>Mycobacteriales</taxon>
        <taxon>Corynebacteriaceae</taxon>
        <taxon>Corynebacterium</taxon>
    </lineage>
</organism>
<dbReference type="InterPro" id="IPR030677">
    <property type="entry name" value="Nnr"/>
</dbReference>
<dbReference type="Gene3D" id="3.40.1190.20">
    <property type="match status" value="1"/>
</dbReference>
<evidence type="ECO:0000256" key="6">
    <source>
        <dbReference type="ARBA" id="ARBA00022741"/>
    </source>
</evidence>
<dbReference type="PANTHER" id="PTHR12592">
    <property type="entry name" value="ATP-DEPENDENT (S)-NAD(P)H-HYDRATE DEHYDRATASE FAMILY MEMBER"/>
    <property type="match status" value="1"/>
</dbReference>
<dbReference type="PIRSF" id="PIRSF017184">
    <property type="entry name" value="Nnr"/>
    <property type="match status" value="1"/>
</dbReference>
<keyword evidence="5 18" id="KW-0479">Metal-binding</keyword>
<feature type="domain" description="YjeF C-terminal" evidence="19">
    <location>
        <begin position="241"/>
        <end position="515"/>
    </location>
</feature>
<comment type="similarity">
    <text evidence="17">Belongs to the NnrD/CARKD family.</text>
</comment>
<comment type="catalytic activity">
    <reaction evidence="2 18">
        <text>(6R)-NADPHX = (6S)-NADPHX</text>
        <dbReference type="Rhea" id="RHEA:32227"/>
        <dbReference type="ChEBI" id="CHEBI:64076"/>
        <dbReference type="ChEBI" id="CHEBI:64077"/>
        <dbReference type="EC" id="5.1.99.6"/>
    </reaction>
</comment>
<feature type="binding site" evidence="17">
    <location>
        <begin position="418"/>
        <end position="422"/>
    </location>
    <ligand>
        <name>AMP</name>
        <dbReference type="ChEBI" id="CHEBI:456215"/>
    </ligand>
</feature>
<comment type="cofactor">
    <cofactor evidence="17">
        <name>Mg(2+)</name>
        <dbReference type="ChEBI" id="CHEBI:18420"/>
    </cofactor>
</comment>
<evidence type="ECO:0000256" key="1">
    <source>
        <dbReference type="ARBA" id="ARBA00000013"/>
    </source>
</evidence>
<dbReference type="GO" id="GO:0052855">
    <property type="term" value="F:ADP-dependent NAD(P)H-hydrate dehydratase activity"/>
    <property type="evidence" value="ECO:0007669"/>
    <property type="project" value="UniProtKB-UniRule"/>
</dbReference>
<dbReference type="STRING" id="1161099.SAMN05444817_101337"/>
<evidence type="ECO:0000256" key="2">
    <source>
        <dbReference type="ARBA" id="ARBA00000909"/>
    </source>
</evidence>
<dbReference type="EC" id="4.2.1.136" evidence="17"/>
<keyword evidence="9 18" id="KW-0630">Potassium</keyword>
<dbReference type="SUPFAM" id="SSF64153">
    <property type="entry name" value="YjeF N-terminal domain-like"/>
    <property type="match status" value="1"/>
</dbReference>
<dbReference type="Gene3D" id="3.40.50.10260">
    <property type="entry name" value="YjeF N-terminal domain"/>
    <property type="match status" value="1"/>
</dbReference>
<feature type="domain" description="YjeF N-terminal" evidence="20">
    <location>
        <begin position="10"/>
        <end position="212"/>
    </location>
</feature>
<evidence type="ECO:0000256" key="5">
    <source>
        <dbReference type="ARBA" id="ARBA00022723"/>
    </source>
</evidence>
<feature type="binding site" evidence="17">
    <location>
        <position position="382"/>
    </location>
    <ligand>
        <name>(6S)-NADPHX</name>
        <dbReference type="ChEBI" id="CHEBI:64076"/>
    </ligand>
</feature>
<evidence type="ECO:0000313" key="21">
    <source>
        <dbReference type="EMBL" id="SIS39467.1"/>
    </source>
</evidence>
<dbReference type="Pfam" id="PF03853">
    <property type="entry name" value="YjeF_N"/>
    <property type="match status" value="1"/>
</dbReference>
<dbReference type="InterPro" id="IPR004443">
    <property type="entry name" value="YjeF_N_dom"/>
</dbReference>
<feature type="binding site" evidence="17">
    <location>
        <position position="276"/>
    </location>
    <ligand>
        <name>(6S)-NADPHX</name>
        <dbReference type="ChEBI" id="CHEBI:64076"/>
    </ligand>
</feature>
<evidence type="ECO:0000256" key="9">
    <source>
        <dbReference type="ARBA" id="ARBA00022958"/>
    </source>
</evidence>
<comment type="cofactor">
    <cofactor evidence="18">
        <name>K(+)</name>
        <dbReference type="ChEBI" id="CHEBI:29103"/>
    </cofactor>
    <text evidence="18">Binds 1 potassium ion per subunit.</text>
</comment>
<dbReference type="PROSITE" id="PS51385">
    <property type="entry name" value="YJEF_N"/>
    <property type="match status" value="1"/>
</dbReference>
<keyword evidence="10 17" id="KW-0520">NAD</keyword>
<protein>
    <recommendedName>
        <fullName evidence="17">ADP-dependent (S)-NAD(P)H-hydrate dehydratase</fullName>
        <ecNumber evidence="17">4.2.1.136</ecNumber>
    </recommendedName>
    <alternativeName>
        <fullName evidence="17">ADP-dependent NAD(P)HX dehydratase</fullName>
    </alternativeName>
</protein>
<evidence type="ECO:0000256" key="16">
    <source>
        <dbReference type="ARBA" id="ARBA00049209"/>
    </source>
</evidence>